<protein>
    <submittedName>
        <fullName evidence="1">Uncharacterized protein</fullName>
    </submittedName>
</protein>
<dbReference type="Gramene" id="PUZ65419">
    <property type="protein sequence ID" value="PUZ65419"/>
    <property type="gene ID" value="GQ55_3G221400"/>
</dbReference>
<dbReference type="Proteomes" id="UP000244336">
    <property type="component" value="Chromosome 3"/>
</dbReference>
<dbReference type="OrthoDB" id="10591015at2759"/>
<name>A0A2T7EC66_9POAL</name>
<dbReference type="AlphaFoldDB" id="A0A2T7EC66"/>
<evidence type="ECO:0000313" key="2">
    <source>
        <dbReference type="Proteomes" id="UP000244336"/>
    </source>
</evidence>
<dbReference type="EMBL" id="CM009751">
    <property type="protein sequence ID" value="PUZ65419.1"/>
    <property type="molecule type" value="Genomic_DNA"/>
</dbReference>
<gene>
    <name evidence="1" type="ORF">GQ55_3G221400</name>
</gene>
<keyword evidence="2" id="KW-1185">Reference proteome</keyword>
<reference evidence="1 2" key="1">
    <citation type="submission" date="2018-04" db="EMBL/GenBank/DDBJ databases">
        <title>WGS assembly of Panicum hallii var. hallii HAL2.</title>
        <authorList>
            <person name="Lovell J."/>
            <person name="Jenkins J."/>
            <person name="Lowry D."/>
            <person name="Mamidi S."/>
            <person name="Sreedasyam A."/>
            <person name="Weng X."/>
            <person name="Barry K."/>
            <person name="Bonette J."/>
            <person name="Campitelli B."/>
            <person name="Daum C."/>
            <person name="Gordon S."/>
            <person name="Gould B."/>
            <person name="Lipzen A."/>
            <person name="MacQueen A."/>
            <person name="Palacio-Mejia J."/>
            <person name="Plott C."/>
            <person name="Shakirov E."/>
            <person name="Shu S."/>
            <person name="Yoshinaga Y."/>
            <person name="Zane M."/>
            <person name="Rokhsar D."/>
            <person name="Grimwood J."/>
            <person name="Schmutz J."/>
            <person name="Juenger T."/>
        </authorList>
    </citation>
    <scope>NUCLEOTIDE SEQUENCE [LARGE SCALE GENOMIC DNA]</scope>
    <source>
        <strain evidence="2">cv. HAL2</strain>
    </source>
</reference>
<evidence type="ECO:0000313" key="1">
    <source>
        <dbReference type="EMBL" id="PUZ65419.1"/>
    </source>
</evidence>
<proteinExistence type="predicted"/>
<sequence length="140" mass="14915">MGALRQPIADVASQLNAEVMLRYRGKSSLAGTAHGEGGGTLRQCSSLTGTTRLIDEACDAAAAGTNRWRAVCGRPAAASAPILPPPLLTSASSCHLWGDAHHVFDDLLMSCVLVPWSHTMCLMVCLCNTGQIRMLRFLHK</sequence>
<accession>A0A2T7EC66</accession>
<organism evidence="1 2">
    <name type="scientific">Panicum hallii var. hallii</name>
    <dbReference type="NCBI Taxonomy" id="1504633"/>
    <lineage>
        <taxon>Eukaryota</taxon>
        <taxon>Viridiplantae</taxon>
        <taxon>Streptophyta</taxon>
        <taxon>Embryophyta</taxon>
        <taxon>Tracheophyta</taxon>
        <taxon>Spermatophyta</taxon>
        <taxon>Magnoliopsida</taxon>
        <taxon>Liliopsida</taxon>
        <taxon>Poales</taxon>
        <taxon>Poaceae</taxon>
        <taxon>PACMAD clade</taxon>
        <taxon>Panicoideae</taxon>
        <taxon>Panicodae</taxon>
        <taxon>Paniceae</taxon>
        <taxon>Panicinae</taxon>
        <taxon>Panicum</taxon>
        <taxon>Panicum sect. Panicum</taxon>
    </lineage>
</organism>